<evidence type="ECO:0000313" key="4">
    <source>
        <dbReference type="Proteomes" id="UP000195880"/>
    </source>
</evidence>
<accession>A0A291W3G0</accession>
<evidence type="ECO:0000256" key="1">
    <source>
        <dbReference type="ARBA" id="ARBA00023002"/>
    </source>
</evidence>
<keyword evidence="1" id="KW-0560">Oxidoreductase</keyword>
<dbReference type="OrthoDB" id="9768793at2"/>
<dbReference type="InterPro" id="IPR050791">
    <property type="entry name" value="Aldo-Keto_reductase"/>
</dbReference>
<organism evidence="3 4">
    <name type="scientific">Streptomyces alboflavus</name>
    <dbReference type="NCBI Taxonomy" id="67267"/>
    <lineage>
        <taxon>Bacteria</taxon>
        <taxon>Bacillati</taxon>
        <taxon>Actinomycetota</taxon>
        <taxon>Actinomycetes</taxon>
        <taxon>Kitasatosporales</taxon>
        <taxon>Streptomycetaceae</taxon>
        <taxon>Streptomyces</taxon>
    </lineage>
</organism>
<gene>
    <name evidence="3" type="ORF">SMD44_p20047</name>
</gene>
<dbReference type="CDD" id="cd19088">
    <property type="entry name" value="AKR_AKR13B1"/>
    <property type="match status" value="1"/>
</dbReference>
<dbReference type="Gene3D" id="3.20.20.100">
    <property type="entry name" value="NADP-dependent oxidoreductase domain"/>
    <property type="match status" value="1"/>
</dbReference>
<feature type="domain" description="NADP-dependent oxidoreductase" evidence="2">
    <location>
        <begin position="19"/>
        <end position="218"/>
    </location>
</feature>
<keyword evidence="3" id="KW-0614">Plasmid</keyword>
<dbReference type="Proteomes" id="UP000195880">
    <property type="component" value="Plasmid pMDJK44.2"/>
</dbReference>
<dbReference type="InterPro" id="IPR023210">
    <property type="entry name" value="NADP_OxRdtase_dom"/>
</dbReference>
<reference evidence="3 4" key="1">
    <citation type="submission" date="2017-10" db="EMBL/GenBank/DDBJ databases">
        <title>Streptomyces alboflavus Genome sequencing and assembly.</title>
        <authorList>
            <person name="Wang Y."/>
            <person name="Du B."/>
            <person name="Ding Y."/>
            <person name="Liu H."/>
            <person name="Hou Q."/>
            <person name="Liu K."/>
            <person name="Wang C."/>
            <person name="Yao L."/>
        </authorList>
    </citation>
    <scope>NUCLEOTIDE SEQUENCE [LARGE SCALE GENOMIC DNA]</scope>
    <source>
        <strain evidence="3 4">MDJK44</strain>
        <plasmid evidence="4">Plasmid pmdjk44.2</plasmid>
    </source>
</reference>
<dbReference type="KEGG" id="salf:SMD44_p20047"/>
<dbReference type="PANTHER" id="PTHR43625:SF40">
    <property type="entry name" value="ALDO-KETO REDUCTASE YAKC [NADP(+)]"/>
    <property type="match status" value="1"/>
</dbReference>
<proteinExistence type="predicted"/>
<protein>
    <submittedName>
        <fullName evidence="3">Aldo/keto reductase</fullName>
    </submittedName>
</protein>
<dbReference type="GO" id="GO:0016491">
    <property type="term" value="F:oxidoreductase activity"/>
    <property type="evidence" value="ECO:0007669"/>
    <property type="project" value="UniProtKB-KW"/>
</dbReference>
<dbReference type="EMBL" id="CP023977">
    <property type="protein sequence ID" value="ATM24830.1"/>
    <property type="molecule type" value="Genomic_DNA"/>
</dbReference>
<dbReference type="Pfam" id="PF00248">
    <property type="entry name" value="Aldo_ket_red"/>
    <property type="match status" value="1"/>
</dbReference>
<dbReference type="AlphaFoldDB" id="A0A291W3G0"/>
<dbReference type="InterPro" id="IPR036812">
    <property type="entry name" value="NAD(P)_OxRdtase_dom_sf"/>
</dbReference>
<geneLocation type="plasmid" evidence="4">
    <name>pmdjk44.2</name>
</geneLocation>
<dbReference type="RefSeq" id="WP_100112638.1">
    <property type="nucleotide sequence ID" value="NZ_CP023977.1"/>
</dbReference>
<name>A0A291W3G0_9ACTN</name>
<dbReference type="GO" id="GO:0005737">
    <property type="term" value="C:cytoplasm"/>
    <property type="evidence" value="ECO:0007669"/>
    <property type="project" value="TreeGrafter"/>
</dbReference>
<evidence type="ECO:0000259" key="2">
    <source>
        <dbReference type="Pfam" id="PF00248"/>
    </source>
</evidence>
<dbReference type="PANTHER" id="PTHR43625">
    <property type="entry name" value="AFLATOXIN B1 ALDEHYDE REDUCTASE"/>
    <property type="match status" value="1"/>
</dbReference>
<sequence length="258" mass="27757">MTLTPPAGTITIAGKPVSRLGFGTMRLTGPGIWGNPADRDTAKAVLQQAVHTHGITHIDTADSYGPHTVEHLIHEALHPYPQELLIATKVGFLRPGPGQFVAHGHPQHLRSSVEGSLRRLGVERLGLCYLHRIDPKFSLEDQITALQTLQREGKIEHIGLSKVSVDEIARVSKELGIAAVQNALSMTDTPDPALGLCRDLNIPYVPYRPLGAGSLAQEHGVRTPLRWLLAQGPHIAPIPSTSQPQHLEQIVSAAAGDA</sequence>
<evidence type="ECO:0000313" key="3">
    <source>
        <dbReference type="EMBL" id="ATM24830.1"/>
    </source>
</evidence>
<keyword evidence="4" id="KW-1185">Reference proteome</keyword>
<dbReference type="SUPFAM" id="SSF51430">
    <property type="entry name" value="NAD(P)-linked oxidoreductase"/>
    <property type="match status" value="1"/>
</dbReference>